<dbReference type="PANTHER" id="PTHR21600">
    <property type="entry name" value="MITOCHONDRIAL RNA PSEUDOURIDINE SYNTHASE"/>
    <property type="match status" value="1"/>
</dbReference>
<dbReference type="Gene3D" id="3.30.2350.10">
    <property type="entry name" value="Pseudouridine synthase"/>
    <property type="match status" value="1"/>
</dbReference>
<dbReference type="PROSITE" id="PS01129">
    <property type="entry name" value="PSI_RLU"/>
    <property type="match status" value="1"/>
</dbReference>
<sequence>MSVPTKTLRVLSVPQHAHGQRVDRFVLSQTHVPPALLFKHLRKKTIAQTTADGKRRRLQGSDRVHSGMQIQIPGSLVTAQGSSSTATAEVDAGHVQAFVRQTMPLLCETAGVAVFLKPAGLACQGGTRVGVSAAGLLAQVSAEYRLVHRLDRGTTGALVVARSRAAAHVLAAAFARHSAADGTAVDKTYYAVLLGHPAVRQGTIDTPLANIGTHVRTATDADTSSGGSAAKHALTEYRVVRRGTWQSRPISLVELRIATGRKHQIRVHCATALGCPVLGDAKYGSAEGSRETKNMFLHLHRIRVPAVDEHGTCGKAPLSVTAPFPVFWHPVFRALDISLKG</sequence>
<dbReference type="CDD" id="cd02869">
    <property type="entry name" value="PseudoU_synth_RluA_like"/>
    <property type="match status" value="1"/>
</dbReference>
<dbReference type="GO" id="GO:0001522">
    <property type="term" value="P:pseudouridine synthesis"/>
    <property type="evidence" value="ECO:0007669"/>
    <property type="project" value="InterPro"/>
</dbReference>
<organism evidence="2 3">
    <name type="scientific">Coemansia interrupta</name>
    <dbReference type="NCBI Taxonomy" id="1126814"/>
    <lineage>
        <taxon>Eukaryota</taxon>
        <taxon>Fungi</taxon>
        <taxon>Fungi incertae sedis</taxon>
        <taxon>Zoopagomycota</taxon>
        <taxon>Kickxellomycotina</taxon>
        <taxon>Kickxellomycetes</taxon>
        <taxon>Kickxellales</taxon>
        <taxon>Kickxellaceae</taxon>
        <taxon>Coemansia</taxon>
    </lineage>
</organism>
<accession>A0A9W8LEA7</accession>
<evidence type="ECO:0000259" key="1">
    <source>
        <dbReference type="Pfam" id="PF00849"/>
    </source>
</evidence>
<dbReference type="GO" id="GO:0003723">
    <property type="term" value="F:RNA binding"/>
    <property type="evidence" value="ECO:0007669"/>
    <property type="project" value="InterPro"/>
</dbReference>
<keyword evidence="3" id="KW-1185">Reference proteome</keyword>
<dbReference type="InterPro" id="IPR020103">
    <property type="entry name" value="PsdUridine_synth_cat_dom_sf"/>
</dbReference>
<feature type="domain" description="Pseudouridine synthase RsuA/RluA-like" evidence="1">
    <location>
        <begin position="112"/>
        <end position="270"/>
    </location>
</feature>
<comment type="caution">
    <text evidence="2">The sequence shown here is derived from an EMBL/GenBank/DDBJ whole genome shotgun (WGS) entry which is preliminary data.</text>
</comment>
<dbReference type="InterPro" id="IPR006145">
    <property type="entry name" value="PsdUridine_synth_RsuA/RluA"/>
</dbReference>
<dbReference type="Proteomes" id="UP001140172">
    <property type="component" value="Unassembled WGS sequence"/>
</dbReference>
<dbReference type="GO" id="GO:0009982">
    <property type="term" value="F:pseudouridine synthase activity"/>
    <property type="evidence" value="ECO:0007669"/>
    <property type="project" value="InterPro"/>
</dbReference>
<dbReference type="InterPro" id="IPR006224">
    <property type="entry name" value="PsdUridine_synth_RluA-like_CS"/>
</dbReference>
<dbReference type="AlphaFoldDB" id="A0A9W8LEA7"/>
<dbReference type="EMBL" id="JANBUM010000370">
    <property type="protein sequence ID" value="KAJ2778083.1"/>
    <property type="molecule type" value="Genomic_DNA"/>
</dbReference>
<dbReference type="SUPFAM" id="SSF55120">
    <property type="entry name" value="Pseudouridine synthase"/>
    <property type="match status" value="1"/>
</dbReference>
<dbReference type="Pfam" id="PF00849">
    <property type="entry name" value="PseudoU_synth_2"/>
    <property type="match status" value="1"/>
</dbReference>
<dbReference type="OrthoDB" id="428658at2759"/>
<reference evidence="2" key="1">
    <citation type="submission" date="2022-07" db="EMBL/GenBank/DDBJ databases">
        <title>Phylogenomic reconstructions and comparative analyses of Kickxellomycotina fungi.</title>
        <authorList>
            <person name="Reynolds N.K."/>
            <person name="Stajich J.E."/>
            <person name="Barry K."/>
            <person name="Grigoriev I.V."/>
            <person name="Crous P."/>
            <person name="Smith M.E."/>
        </authorList>
    </citation>
    <scope>NUCLEOTIDE SEQUENCE</scope>
    <source>
        <strain evidence="2">BCRC 34489</strain>
    </source>
</reference>
<evidence type="ECO:0000313" key="2">
    <source>
        <dbReference type="EMBL" id="KAJ2778083.1"/>
    </source>
</evidence>
<proteinExistence type="predicted"/>
<dbReference type="InterPro" id="IPR050188">
    <property type="entry name" value="RluA_PseudoU_synthase"/>
</dbReference>
<evidence type="ECO:0000313" key="3">
    <source>
        <dbReference type="Proteomes" id="UP001140172"/>
    </source>
</evidence>
<name>A0A9W8LEA7_9FUNG</name>
<protein>
    <recommendedName>
        <fullName evidence="1">Pseudouridine synthase RsuA/RluA-like domain-containing protein</fullName>
    </recommendedName>
</protein>
<gene>
    <name evidence="2" type="ORF">GGI15_004287</name>
</gene>